<reference evidence="2" key="1">
    <citation type="journal article" date="2002" name="Science">
        <title>The draft genome of Ciona intestinalis: insights into chordate and vertebrate origins.</title>
        <authorList>
            <person name="Dehal P."/>
            <person name="Satou Y."/>
            <person name="Campbell R.K."/>
            <person name="Chapman J."/>
            <person name="Degnan B."/>
            <person name="De Tomaso A."/>
            <person name="Davidson B."/>
            <person name="Di Gregorio A."/>
            <person name="Gelpke M."/>
            <person name="Goodstein D.M."/>
            <person name="Harafuji N."/>
            <person name="Hastings K.E."/>
            <person name="Ho I."/>
            <person name="Hotta K."/>
            <person name="Huang W."/>
            <person name="Kawashima T."/>
            <person name="Lemaire P."/>
            <person name="Martinez D."/>
            <person name="Meinertzhagen I.A."/>
            <person name="Necula S."/>
            <person name="Nonaka M."/>
            <person name="Putnam N."/>
            <person name="Rash S."/>
            <person name="Saiga H."/>
            <person name="Satake M."/>
            <person name="Terry A."/>
            <person name="Yamada L."/>
            <person name="Wang H.G."/>
            <person name="Awazu S."/>
            <person name="Azumi K."/>
            <person name="Boore J."/>
            <person name="Branno M."/>
            <person name="Chin-Bow S."/>
            <person name="DeSantis R."/>
            <person name="Doyle S."/>
            <person name="Francino P."/>
            <person name="Keys D.N."/>
            <person name="Haga S."/>
            <person name="Hayashi H."/>
            <person name="Hino K."/>
            <person name="Imai K.S."/>
            <person name="Inaba K."/>
            <person name="Kano S."/>
            <person name="Kobayashi K."/>
            <person name="Kobayashi M."/>
            <person name="Lee B.I."/>
            <person name="Makabe K.W."/>
            <person name="Manohar C."/>
            <person name="Matassi G."/>
            <person name="Medina M."/>
            <person name="Mochizuki Y."/>
            <person name="Mount S."/>
            <person name="Morishita T."/>
            <person name="Miura S."/>
            <person name="Nakayama A."/>
            <person name="Nishizaka S."/>
            <person name="Nomoto H."/>
            <person name="Ohta F."/>
            <person name="Oishi K."/>
            <person name="Rigoutsos I."/>
            <person name="Sano M."/>
            <person name="Sasaki A."/>
            <person name="Sasakura Y."/>
            <person name="Shoguchi E."/>
            <person name="Shin-i T."/>
            <person name="Spagnuolo A."/>
            <person name="Stainier D."/>
            <person name="Suzuki M.M."/>
            <person name="Tassy O."/>
            <person name="Takatori N."/>
            <person name="Tokuoka M."/>
            <person name="Yagi K."/>
            <person name="Yoshizaki F."/>
            <person name="Wada S."/>
            <person name="Zhang C."/>
            <person name="Hyatt P.D."/>
            <person name="Larimer F."/>
            <person name="Detter C."/>
            <person name="Doggett N."/>
            <person name="Glavina T."/>
            <person name="Hawkins T."/>
            <person name="Richardson P."/>
            <person name="Lucas S."/>
            <person name="Kohara Y."/>
            <person name="Levine M."/>
            <person name="Satoh N."/>
            <person name="Rokhsar D.S."/>
        </authorList>
    </citation>
    <scope>NUCLEOTIDE SEQUENCE [LARGE SCALE GENOMIC DNA]</scope>
</reference>
<evidence type="ECO:0000313" key="1">
    <source>
        <dbReference type="Ensembl" id="ENSCINP00000036193.1"/>
    </source>
</evidence>
<proteinExistence type="predicted"/>
<reference evidence="1" key="3">
    <citation type="submission" date="2025-09" db="UniProtKB">
        <authorList>
            <consortium name="Ensembl"/>
        </authorList>
    </citation>
    <scope>IDENTIFICATION</scope>
</reference>
<keyword evidence="2" id="KW-1185">Reference proteome</keyword>
<reference evidence="1" key="2">
    <citation type="submission" date="2025-08" db="UniProtKB">
        <authorList>
            <consortium name="Ensembl"/>
        </authorList>
    </citation>
    <scope>IDENTIFICATION</scope>
</reference>
<dbReference type="HOGENOM" id="CLU_1168156_0_0_1"/>
<name>H2Y2Q8_CIOIN</name>
<dbReference type="Ensembl" id="ENSCINT00000034518.1">
    <property type="protein sequence ID" value="ENSCINP00000036193.1"/>
    <property type="gene ID" value="ENSCING00000019786.1"/>
</dbReference>
<sequence>MEYSSQNALHLVKCGAVEEISKKYKDSFVILFSLGKLKFKGKESKVKEVIKEVQEMNLIDTNLEMVEEKLLLLKTALNCVEPCVYNREFVENEIEKQNLKAAIEVENDEVHLMTMTNEMSAQAVAILNNMITTHQIEIPSDISPLVKLKTLQDKLNKFTKCYVVKIKENVLELILFVGDDTKLIEEAKSYLNSCCPDSRVLEFTPGVTRFIGKYWLNDESCSLVPSSFSTKVLEQGIE</sequence>
<evidence type="ECO:0000313" key="2">
    <source>
        <dbReference type="Proteomes" id="UP000008144"/>
    </source>
</evidence>
<dbReference type="InParanoid" id="H2Y2Q8"/>
<protein>
    <submittedName>
        <fullName evidence="1">Uncharacterized protein</fullName>
    </submittedName>
</protein>
<accession>H2Y2Q8</accession>
<dbReference type="Proteomes" id="UP000008144">
    <property type="component" value="Unassembled WGS sequence"/>
</dbReference>
<dbReference type="AlphaFoldDB" id="H2Y2Q8"/>
<organism evidence="1 2">
    <name type="scientific">Ciona intestinalis</name>
    <name type="common">Transparent sea squirt</name>
    <name type="synonym">Ascidia intestinalis</name>
    <dbReference type="NCBI Taxonomy" id="7719"/>
    <lineage>
        <taxon>Eukaryota</taxon>
        <taxon>Metazoa</taxon>
        <taxon>Chordata</taxon>
        <taxon>Tunicata</taxon>
        <taxon>Ascidiacea</taxon>
        <taxon>Phlebobranchia</taxon>
        <taxon>Cionidae</taxon>
        <taxon>Ciona</taxon>
    </lineage>
</organism>